<gene>
    <name evidence="4" type="ORF">EJ357_38055</name>
</gene>
<feature type="transmembrane region" description="Helical" evidence="2">
    <location>
        <begin position="220"/>
        <end position="242"/>
    </location>
</feature>
<keyword evidence="2" id="KW-1133">Transmembrane helix</keyword>
<dbReference type="KEGG" id="scya:EJ357_38055"/>
<feature type="domain" description="Ricin B lectin" evidence="3">
    <location>
        <begin position="336"/>
        <end position="487"/>
    </location>
</feature>
<evidence type="ECO:0000313" key="4">
    <source>
        <dbReference type="EMBL" id="AZQ38547.1"/>
    </source>
</evidence>
<dbReference type="Gene3D" id="2.60.40.10">
    <property type="entry name" value="Immunoglobulins"/>
    <property type="match status" value="1"/>
</dbReference>
<dbReference type="RefSeq" id="WP_126396204.1">
    <property type="nucleotide sequence ID" value="NZ_CP034539.1"/>
</dbReference>
<dbReference type="InterPro" id="IPR035992">
    <property type="entry name" value="Ricin_B-like_lectins"/>
</dbReference>
<sequence length="499" mass="53203">MSLWTSLEPASATVDPGTSTTVRLRLRNTGDVVDEYRFEAVGDTAPWTTVEPATLRLYPGTTGTVELTFAPPRTPDATAGPNPYAVRITPTEHPEAVTVPEGNLTITPFSEVRAELVPPTVKGRFRGRPRLAVDNLGNTTLTASVSGGDNGDELSYDIVPSNVQIEPGRAAFVRATLKPRQIIWFGSKQRRPYTLTVQRSGTTPLEVDGTYVQRGFLPGWLATSLGVALALAITFVMLWIAYKPQVRTAAVEQLQKAGVSTLPPPDAEETDVAGEPSPPGSEPTAAPPLEEAPEDSPRGSGSGGGGSGGGKEGGGSGGGEATSPRAEKESGQRTVNNVLLRLRSVKRCADVPGTDEPERGDLVTVSTCNPSSEKNERWNIEVVKPKAGPGDTALFQIRQVKGGLCMDLNGLGAKPAASAVFTYACNGTTGDNQLWWLDQQDKDTYWIRNFASHGACLDMAGTSVRGNPDRLVIRDCVEGEAQRWQIVNPTVPNWTIVHP</sequence>
<dbReference type="Pfam" id="PF14200">
    <property type="entry name" value="RicinB_lectin_2"/>
    <property type="match status" value="1"/>
</dbReference>
<evidence type="ECO:0000259" key="3">
    <source>
        <dbReference type="SMART" id="SM00458"/>
    </source>
</evidence>
<feature type="region of interest" description="Disordered" evidence="1">
    <location>
        <begin position="351"/>
        <end position="371"/>
    </location>
</feature>
<evidence type="ECO:0000313" key="5">
    <source>
        <dbReference type="Proteomes" id="UP000280298"/>
    </source>
</evidence>
<dbReference type="GO" id="GO:0005975">
    <property type="term" value="P:carbohydrate metabolic process"/>
    <property type="evidence" value="ECO:0007669"/>
    <property type="project" value="UniProtKB-ARBA"/>
</dbReference>
<keyword evidence="5" id="KW-1185">Reference proteome</keyword>
<dbReference type="EMBL" id="CP034539">
    <property type="protein sequence ID" value="AZQ38547.1"/>
    <property type="molecule type" value="Genomic_DNA"/>
</dbReference>
<protein>
    <submittedName>
        <fullName evidence="4">Hydrogenase expression protein</fullName>
    </submittedName>
</protein>
<evidence type="ECO:0000256" key="2">
    <source>
        <dbReference type="SAM" id="Phobius"/>
    </source>
</evidence>
<name>A0A3S9MH84_9ACTN</name>
<dbReference type="PROSITE" id="PS50231">
    <property type="entry name" value="RICIN_B_LECTIN"/>
    <property type="match status" value="1"/>
</dbReference>
<dbReference type="Proteomes" id="UP000280298">
    <property type="component" value="Chromosome"/>
</dbReference>
<dbReference type="AlphaFoldDB" id="A0A3S9MH84"/>
<evidence type="ECO:0000256" key="1">
    <source>
        <dbReference type="SAM" id="MobiDB-lite"/>
    </source>
</evidence>
<dbReference type="CDD" id="cd00161">
    <property type="entry name" value="beta-trefoil_Ricin-like"/>
    <property type="match status" value="1"/>
</dbReference>
<accession>A0A3S9MH84</accession>
<feature type="compositionally biased region" description="Gly residues" evidence="1">
    <location>
        <begin position="300"/>
        <end position="320"/>
    </location>
</feature>
<dbReference type="InterPro" id="IPR013783">
    <property type="entry name" value="Ig-like_fold"/>
</dbReference>
<dbReference type="Gene3D" id="2.80.10.50">
    <property type="match status" value="1"/>
</dbReference>
<dbReference type="InterPro" id="IPR000772">
    <property type="entry name" value="Ricin_B_lectin"/>
</dbReference>
<dbReference type="SMART" id="SM00458">
    <property type="entry name" value="RICIN"/>
    <property type="match status" value="1"/>
</dbReference>
<keyword evidence="2" id="KW-0472">Membrane</keyword>
<dbReference type="SUPFAM" id="SSF50370">
    <property type="entry name" value="Ricin B-like lectins"/>
    <property type="match status" value="1"/>
</dbReference>
<organism evidence="4 5">
    <name type="scientific">Streptomyces cyaneochromogenes</name>
    <dbReference type="NCBI Taxonomy" id="2496836"/>
    <lineage>
        <taxon>Bacteria</taxon>
        <taxon>Bacillati</taxon>
        <taxon>Actinomycetota</taxon>
        <taxon>Actinomycetes</taxon>
        <taxon>Kitasatosporales</taxon>
        <taxon>Streptomycetaceae</taxon>
        <taxon>Streptomyces</taxon>
    </lineage>
</organism>
<reference evidence="4 5" key="1">
    <citation type="journal article" date="2019" name="Int. J. Syst. Evol. Microbiol.">
        <title>Streptomyces cyaneochromogenes sp. nov., a blue pigment-producing actinomycete from manganese-contaminated soil.</title>
        <authorList>
            <person name="Tang X."/>
            <person name="Zhao J."/>
            <person name="Li K."/>
            <person name="Chen Z."/>
            <person name="Sun Y."/>
            <person name="Gao J."/>
        </authorList>
    </citation>
    <scope>NUCLEOTIDE SEQUENCE [LARGE SCALE GENOMIC DNA]</scope>
    <source>
        <strain evidence="4 5">MK-45</strain>
    </source>
</reference>
<feature type="region of interest" description="Disordered" evidence="1">
    <location>
        <begin position="259"/>
        <end position="337"/>
    </location>
</feature>
<keyword evidence="2" id="KW-0812">Transmembrane</keyword>
<proteinExistence type="predicted"/>
<dbReference type="OrthoDB" id="3444343at2"/>